<dbReference type="EMBL" id="LFIW01000342">
    <property type="protein sequence ID" value="KZL87023.1"/>
    <property type="molecule type" value="Genomic_DNA"/>
</dbReference>
<organism evidence="1 2">
    <name type="scientific">Colletotrichum incanum</name>
    <name type="common">Soybean anthracnose fungus</name>
    <dbReference type="NCBI Taxonomy" id="1573173"/>
    <lineage>
        <taxon>Eukaryota</taxon>
        <taxon>Fungi</taxon>
        <taxon>Dikarya</taxon>
        <taxon>Ascomycota</taxon>
        <taxon>Pezizomycotina</taxon>
        <taxon>Sordariomycetes</taxon>
        <taxon>Hypocreomycetidae</taxon>
        <taxon>Glomerellales</taxon>
        <taxon>Glomerellaceae</taxon>
        <taxon>Colletotrichum</taxon>
        <taxon>Colletotrichum spaethianum species complex</taxon>
    </lineage>
</organism>
<gene>
    <name evidence="1" type="ORF">CI238_02208</name>
</gene>
<sequence>LTTCRGQASQEATQVMTTTRSRPIAVTSTPERRFTSTIANVECIAIVNQFIGQTPSPITDLFSTAKFLRWYREDSSIRTVITYLGKASNTRGRQASALQRSGMLMEREQRELYATIQARLQRPDPHLDQPLLLFVVLFCLLQLMTNRSLNIGLQIIDQVIRNVVQPRGSRGFSTQIDKSALSIFRIFEGLGCLLFECGTTFKAEWCKTVIDVQKSSTPPSRAHNMSLFECVCTFYGSLANYNAQTRAWIQREEEFITMSGFKSELADHAWPIDAIESTYAEHLAVGQEIIRQASDMLESIQTFEDIVKESKSVQDPSYDMFLSHCYYFRVYTVRLFAHPLWQNARISKETLHESRVLEYAHSALGHIEKRMQHAGLDAYLYIDHLMMIGIELKHSLDRLRVISLLHAIRSQGFVIADVYIDDLQLAWNVVPSSRSSFAVELPSTNGMLER</sequence>
<accession>A0A162PDH3</accession>
<comment type="caution">
    <text evidence="1">The sequence shown here is derived from an EMBL/GenBank/DDBJ whole genome shotgun (WGS) entry which is preliminary data.</text>
</comment>
<proteinExistence type="predicted"/>
<evidence type="ECO:0000313" key="1">
    <source>
        <dbReference type="EMBL" id="KZL87023.1"/>
    </source>
</evidence>
<name>A0A162PDH3_COLIC</name>
<keyword evidence="2" id="KW-1185">Reference proteome</keyword>
<reference evidence="1 2" key="1">
    <citation type="submission" date="2015-06" db="EMBL/GenBank/DDBJ databases">
        <title>Survival trade-offs in plant roots during colonization by closely related pathogenic and mutualistic fungi.</title>
        <authorList>
            <person name="Hacquard S."/>
            <person name="Kracher B."/>
            <person name="Hiruma K."/>
            <person name="Weinman A."/>
            <person name="Muench P."/>
            <person name="Garrido Oter R."/>
            <person name="Ver Loren van Themaat E."/>
            <person name="Dallerey J.-F."/>
            <person name="Damm U."/>
            <person name="Henrissat B."/>
            <person name="Lespinet O."/>
            <person name="Thon M."/>
            <person name="Kemen E."/>
            <person name="McHardy A.C."/>
            <person name="Schulze-Lefert P."/>
            <person name="O'Connell R.J."/>
        </authorList>
    </citation>
    <scope>NUCLEOTIDE SEQUENCE [LARGE SCALE GENOMIC DNA]</scope>
    <source>
        <strain evidence="1 2">MAFF 238704</strain>
    </source>
</reference>
<feature type="non-terminal residue" evidence="1">
    <location>
        <position position="1"/>
    </location>
</feature>
<protein>
    <submittedName>
        <fullName evidence="1">Fungal specific transcription factor domain-containing protein</fullName>
    </submittedName>
</protein>
<dbReference type="AlphaFoldDB" id="A0A162PDH3"/>
<dbReference type="Proteomes" id="UP000076584">
    <property type="component" value="Unassembled WGS sequence"/>
</dbReference>
<evidence type="ECO:0000313" key="2">
    <source>
        <dbReference type="Proteomes" id="UP000076584"/>
    </source>
</evidence>